<dbReference type="Pfam" id="PF00009">
    <property type="entry name" value="GTP_EFTU"/>
    <property type="match status" value="1"/>
</dbReference>
<dbReference type="InterPro" id="IPR036390">
    <property type="entry name" value="WH_DNA-bd_sf"/>
</dbReference>
<dbReference type="InterPro" id="IPR004535">
    <property type="entry name" value="Transl_elong_SelB"/>
</dbReference>
<dbReference type="Pfam" id="PF09107">
    <property type="entry name" value="WHD_3rd_SelB"/>
    <property type="match status" value="1"/>
</dbReference>
<dbReference type="GO" id="GO:0003723">
    <property type="term" value="F:RNA binding"/>
    <property type="evidence" value="ECO:0007669"/>
    <property type="project" value="InterPro"/>
</dbReference>
<evidence type="ECO:0000313" key="10">
    <source>
        <dbReference type="EMBL" id="RBW69588.1"/>
    </source>
</evidence>
<dbReference type="CDD" id="cd03696">
    <property type="entry name" value="SelB_II"/>
    <property type="match status" value="1"/>
</dbReference>
<dbReference type="Proteomes" id="UP000253314">
    <property type="component" value="Unassembled WGS sequence"/>
</dbReference>
<dbReference type="InterPro" id="IPR005225">
    <property type="entry name" value="Small_GTP-bd"/>
</dbReference>
<dbReference type="GO" id="GO:0001514">
    <property type="term" value="P:selenocysteine incorporation"/>
    <property type="evidence" value="ECO:0007669"/>
    <property type="project" value="InterPro"/>
</dbReference>
<evidence type="ECO:0000259" key="9">
    <source>
        <dbReference type="PROSITE" id="PS51722"/>
    </source>
</evidence>
<dbReference type="Gene3D" id="1.10.10.10">
    <property type="entry name" value="Winged helix-like DNA-binding domain superfamily/Winged helix DNA-binding domain"/>
    <property type="match status" value="1"/>
</dbReference>
<dbReference type="Gene3D" id="2.40.30.10">
    <property type="entry name" value="Translation factors"/>
    <property type="match status" value="2"/>
</dbReference>
<evidence type="ECO:0000256" key="2">
    <source>
        <dbReference type="ARBA" id="ARBA00015953"/>
    </source>
</evidence>
<dbReference type="InterPro" id="IPR015190">
    <property type="entry name" value="Elong_fac_SelB-wing-hlx_typ-2"/>
</dbReference>
<dbReference type="GO" id="GO:0005737">
    <property type="term" value="C:cytoplasm"/>
    <property type="evidence" value="ECO:0007669"/>
    <property type="project" value="UniProtKB-SubCell"/>
</dbReference>
<dbReference type="InterPro" id="IPR027417">
    <property type="entry name" value="P-loop_NTPase"/>
</dbReference>
<dbReference type="InterPro" id="IPR004161">
    <property type="entry name" value="EFTu-like_2"/>
</dbReference>
<dbReference type="Pfam" id="PF09106">
    <property type="entry name" value="WHD_2nd_SelB"/>
    <property type="match status" value="1"/>
</dbReference>
<dbReference type="PROSITE" id="PS51722">
    <property type="entry name" value="G_TR_2"/>
    <property type="match status" value="1"/>
</dbReference>
<dbReference type="NCBIfam" id="TIGR00475">
    <property type="entry name" value="selB"/>
    <property type="match status" value="1"/>
</dbReference>
<evidence type="ECO:0000256" key="7">
    <source>
        <dbReference type="ARBA" id="ARBA00025526"/>
    </source>
</evidence>
<evidence type="ECO:0000256" key="8">
    <source>
        <dbReference type="ARBA" id="ARBA00031615"/>
    </source>
</evidence>
<dbReference type="PRINTS" id="PR00315">
    <property type="entry name" value="ELONGATNFCT"/>
</dbReference>
<dbReference type="SUPFAM" id="SSF46785">
    <property type="entry name" value="Winged helix' DNA-binding domain"/>
    <property type="match status" value="2"/>
</dbReference>
<dbReference type="PANTHER" id="PTHR43721:SF22">
    <property type="entry name" value="ELONGATION FACTOR TU, MITOCHONDRIAL"/>
    <property type="match status" value="1"/>
</dbReference>
<protein>
    <recommendedName>
        <fullName evidence="2">Selenocysteine-specific elongation factor</fullName>
    </recommendedName>
    <alternativeName>
        <fullName evidence="8">SelB translation factor</fullName>
    </alternativeName>
</protein>
<accession>A0A366XVI9</accession>
<dbReference type="AlphaFoldDB" id="A0A366XVI9"/>
<dbReference type="CDD" id="cd04171">
    <property type="entry name" value="SelB"/>
    <property type="match status" value="1"/>
</dbReference>
<keyword evidence="10" id="KW-0251">Elongation factor</keyword>
<evidence type="ECO:0000256" key="6">
    <source>
        <dbReference type="ARBA" id="ARBA00023134"/>
    </source>
</evidence>
<dbReference type="Pfam" id="PF25461">
    <property type="entry name" value="Beta-barrel_SelB"/>
    <property type="match status" value="1"/>
</dbReference>
<dbReference type="Gene3D" id="1.10.10.2770">
    <property type="match status" value="1"/>
</dbReference>
<dbReference type="SUPFAM" id="SSF50465">
    <property type="entry name" value="EF-Tu/eEF-1alpha/eIF2-gamma C-terminal domain"/>
    <property type="match status" value="1"/>
</dbReference>
<evidence type="ECO:0000256" key="1">
    <source>
        <dbReference type="ARBA" id="ARBA00004496"/>
    </source>
</evidence>
<keyword evidence="6" id="KW-0342">GTP-binding</keyword>
<evidence type="ECO:0000256" key="4">
    <source>
        <dbReference type="ARBA" id="ARBA00022741"/>
    </source>
</evidence>
<sequence>MDTKYYTIGMAGHIDHGKTTLTKALTNVDTDRLKEEKERNISIELGYAPLHMKDNMHVSVVDVPGHERFIRQMIAGVAGIDLVLLVIAADEGTMPQTKEHIEILEFLGIKRCIVVITKIDTVDEEFLEIVTLDIQEQLASTVFHDASVVYADSISKKGIDELKEKIFYELNEIETRDSYGSFRLPIDQVFTVQGQGTVVRGTIYEGLVRKGSPLIVLPQQKKVKARQIQVHHQETDEARAGQRTAINLGGITKEEVQRGDVLVSSDHFLVTKVIDVSLKFVDEMNSPIKQRSLVKIHVGTSEVMGTIVFFDRNEVKQTSDEVLCQLRLHEEVVVRRGDRFILRRPTPVETVGGGWVIDPKGEKYRFGVETIEALMKKKEGTPEDRLKDVLFEYKLLDMQQIMQYTSLNEHELHDVLKKEVENNNIIEMTNDRFILSHQLITLQDELVNAVKDYHEQYPMRIGINKAELVQSYRDFYPKLYVEFAVEKLVEKSKLKKSEQYIALQSFASHFPKKWEKRMNQIIDHLKSDGIAVKRWEEYVKASQIPEKEIVDLQTFLLQSGEAYKLDEHLLVHKLSFEKALSHLKQETEQSFDLKTAKEILELPRKYLIPFLELLDELKLTSRLENERKWVKLKQ</sequence>
<keyword evidence="11" id="KW-1185">Reference proteome</keyword>
<dbReference type="GO" id="GO:0005525">
    <property type="term" value="F:GTP binding"/>
    <property type="evidence" value="ECO:0007669"/>
    <property type="project" value="UniProtKB-KW"/>
</dbReference>
<dbReference type="Pfam" id="PF03144">
    <property type="entry name" value="GTP_EFTU_D2"/>
    <property type="match status" value="1"/>
</dbReference>
<dbReference type="GO" id="GO:0003746">
    <property type="term" value="F:translation elongation factor activity"/>
    <property type="evidence" value="ECO:0007669"/>
    <property type="project" value="UniProtKB-KW"/>
</dbReference>
<dbReference type="NCBIfam" id="TIGR00231">
    <property type="entry name" value="small_GTP"/>
    <property type="match status" value="1"/>
</dbReference>
<comment type="caution">
    <text evidence="10">The sequence shown here is derived from an EMBL/GenBank/DDBJ whole genome shotgun (WGS) entry which is preliminary data.</text>
</comment>
<dbReference type="InterPro" id="IPR036388">
    <property type="entry name" value="WH-like_DNA-bd_sf"/>
</dbReference>
<evidence type="ECO:0000313" key="11">
    <source>
        <dbReference type="Proteomes" id="UP000253314"/>
    </source>
</evidence>
<dbReference type="InterPro" id="IPR000795">
    <property type="entry name" value="T_Tr_GTP-bd_dom"/>
</dbReference>
<evidence type="ECO:0000256" key="5">
    <source>
        <dbReference type="ARBA" id="ARBA00022917"/>
    </source>
</evidence>
<gene>
    <name evidence="10" type="primary">selB</name>
    <name evidence="10" type="ORF">DS031_10175</name>
</gene>
<dbReference type="GO" id="GO:0003924">
    <property type="term" value="F:GTPase activity"/>
    <property type="evidence" value="ECO:0007669"/>
    <property type="project" value="InterPro"/>
</dbReference>
<evidence type="ECO:0000256" key="3">
    <source>
        <dbReference type="ARBA" id="ARBA00022490"/>
    </source>
</evidence>
<dbReference type="SUPFAM" id="SSF50447">
    <property type="entry name" value="Translation proteins"/>
    <property type="match status" value="1"/>
</dbReference>
<comment type="function">
    <text evidence="7">Translation factor necessary for the incorporation of selenocysteine into proteins. It probably replaces EF-Tu for the insertion of selenocysteine directed by the UGA codon. SelB binds GTP and GDP.</text>
</comment>
<reference evidence="10 11" key="1">
    <citation type="submission" date="2018-07" db="EMBL/GenBank/DDBJ databases">
        <title>Lottiidibacillus patelloidae gen. nov., sp. nov., isolated from the intestinal tract of a marine limpet and the reclassification of B. taeanensis BH030017T, B. algicola KMM 3737T and B. hwajinpoensis SW-72T as genus Lottiidibacillus.</title>
        <authorList>
            <person name="Liu R."/>
            <person name="Huang Z."/>
        </authorList>
    </citation>
    <scope>NUCLEOTIDE SEQUENCE [LARGE SCALE GENOMIC DNA]</scope>
    <source>
        <strain evidence="10 11">BH030017</strain>
    </source>
</reference>
<dbReference type="InterPro" id="IPR009001">
    <property type="entry name" value="Transl_elong_EF1A/Init_IF2_C"/>
</dbReference>
<proteinExistence type="predicted"/>
<dbReference type="PANTHER" id="PTHR43721">
    <property type="entry name" value="ELONGATION FACTOR TU-RELATED"/>
    <property type="match status" value="1"/>
</dbReference>
<dbReference type="InterPro" id="IPR015191">
    <property type="entry name" value="SelB_WHD4"/>
</dbReference>
<dbReference type="InterPro" id="IPR009000">
    <property type="entry name" value="Transl_B-barrel_sf"/>
</dbReference>
<comment type="subcellular location">
    <subcellularLocation>
        <location evidence="1">Cytoplasm</location>
    </subcellularLocation>
</comment>
<name>A0A366XVI9_9BACI</name>
<keyword evidence="5" id="KW-0648">Protein biosynthesis</keyword>
<dbReference type="Gene3D" id="3.40.50.300">
    <property type="entry name" value="P-loop containing nucleotide triphosphate hydrolases"/>
    <property type="match status" value="1"/>
</dbReference>
<organism evidence="10 11">
    <name type="scientific">Bacillus taeanensis</name>
    <dbReference type="NCBI Taxonomy" id="273032"/>
    <lineage>
        <taxon>Bacteria</taxon>
        <taxon>Bacillati</taxon>
        <taxon>Bacillota</taxon>
        <taxon>Bacilli</taxon>
        <taxon>Bacillales</taxon>
        <taxon>Bacillaceae</taxon>
        <taxon>Bacillus</taxon>
    </lineage>
</organism>
<dbReference type="SUPFAM" id="SSF52540">
    <property type="entry name" value="P-loop containing nucleoside triphosphate hydrolases"/>
    <property type="match status" value="1"/>
</dbReference>
<feature type="domain" description="Tr-type G" evidence="9">
    <location>
        <begin position="3"/>
        <end position="174"/>
    </location>
</feature>
<keyword evidence="4" id="KW-0547">Nucleotide-binding</keyword>
<dbReference type="InterPro" id="IPR050055">
    <property type="entry name" value="EF-Tu_GTPase"/>
</dbReference>
<dbReference type="CDD" id="cd15491">
    <property type="entry name" value="selB_III"/>
    <property type="match status" value="1"/>
</dbReference>
<dbReference type="InterPro" id="IPR057335">
    <property type="entry name" value="Beta-barrel_SelB"/>
</dbReference>
<dbReference type="OrthoDB" id="9804504at2"/>
<keyword evidence="3" id="KW-0963">Cytoplasm</keyword>
<dbReference type="EMBL" id="QOCW01000009">
    <property type="protein sequence ID" value="RBW69588.1"/>
    <property type="molecule type" value="Genomic_DNA"/>
</dbReference>